<accession>A0A1G6YUI3</accession>
<sequence>MLPGLAAAVSSESRAWWLPGGYAGFLLVAHLMGDHLARLPLPEVSSPSRSWRIAWRATALATTQGLAAALAALGVLCVALPTVSGTVVSIVLCPVLGAAIGTSVGRPRRLVGRRLRVS</sequence>
<dbReference type="Proteomes" id="UP000199034">
    <property type="component" value="Unassembled WGS sequence"/>
</dbReference>
<dbReference type="STRING" id="1045774.SAMN05421872_112148"/>
<proteinExistence type="predicted"/>
<evidence type="ECO:0000313" key="1">
    <source>
        <dbReference type="EMBL" id="SDD93305.1"/>
    </source>
</evidence>
<name>A0A1G6YUI3_9ACTN</name>
<dbReference type="EMBL" id="FMZM01000012">
    <property type="protein sequence ID" value="SDD93305.1"/>
    <property type="molecule type" value="Genomic_DNA"/>
</dbReference>
<evidence type="ECO:0000313" key="2">
    <source>
        <dbReference type="Proteomes" id="UP000199034"/>
    </source>
</evidence>
<organism evidence="1 2">
    <name type="scientific">Nocardioides lianchengensis</name>
    <dbReference type="NCBI Taxonomy" id="1045774"/>
    <lineage>
        <taxon>Bacteria</taxon>
        <taxon>Bacillati</taxon>
        <taxon>Actinomycetota</taxon>
        <taxon>Actinomycetes</taxon>
        <taxon>Propionibacteriales</taxon>
        <taxon>Nocardioidaceae</taxon>
        <taxon>Nocardioides</taxon>
    </lineage>
</organism>
<reference evidence="2" key="1">
    <citation type="submission" date="2016-10" db="EMBL/GenBank/DDBJ databases">
        <authorList>
            <person name="Varghese N."/>
            <person name="Submissions S."/>
        </authorList>
    </citation>
    <scope>NUCLEOTIDE SEQUENCE [LARGE SCALE GENOMIC DNA]</scope>
    <source>
        <strain evidence="2">CGMCC 4.6858</strain>
    </source>
</reference>
<gene>
    <name evidence="1" type="ORF">SAMN05421872_112148</name>
</gene>
<protein>
    <submittedName>
        <fullName evidence="1">Uncharacterized protein</fullName>
    </submittedName>
</protein>
<dbReference type="AlphaFoldDB" id="A0A1G6YUI3"/>
<keyword evidence="2" id="KW-1185">Reference proteome</keyword>
<dbReference type="RefSeq" id="WP_090860159.1">
    <property type="nucleotide sequence ID" value="NZ_FMZM01000012.1"/>
</dbReference>